<evidence type="ECO:0008006" key="2">
    <source>
        <dbReference type="Google" id="ProtNLM"/>
    </source>
</evidence>
<name>A0A0F9E0H4_9ZZZZ</name>
<proteinExistence type="predicted"/>
<reference evidence="1" key="1">
    <citation type="journal article" date="2015" name="Nature">
        <title>Complex archaea that bridge the gap between prokaryotes and eukaryotes.</title>
        <authorList>
            <person name="Spang A."/>
            <person name="Saw J.H."/>
            <person name="Jorgensen S.L."/>
            <person name="Zaremba-Niedzwiedzka K."/>
            <person name="Martijn J."/>
            <person name="Lind A.E."/>
            <person name="van Eijk R."/>
            <person name="Schleper C."/>
            <person name="Guy L."/>
            <person name="Ettema T.J."/>
        </authorList>
    </citation>
    <scope>NUCLEOTIDE SEQUENCE</scope>
</reference>
<comment type="caution">
    <text evidence="1">The sequence shown here is derived from an EMBL/GenBank/DDBJ whole genome shotgun (WGS) entry which is preliminary data.</text>
</comment>
<gene>
    <name evidence="1" type="ORF">LCGC14_2483780</name>
</gene>
<feature type="non-terminal residue" evidence="1">
    <location>
        <position position="40"/>
    </location>
</feature>
<accession>A0A0F9E0H4</accession>
<dbReference type="InterPro" id="IPR027434">
    <property type="entry name" value="Homing_endonucl"/>
</dbReference>
<evidence type="ECO:0000313" key="1">
    <source>
        <dbReference type="EMBL" id="KKL17613.1"/>
    </source>
</evidence>
<dbReference type="SUPFAM" id="SSF55608">
    <property type="entry name" value="Homing endonucleases"/>
    <property type="match status" value="1"/>
</dbReference>
<organism evidence="1">
    <name type="scientific">marine sediment metagenome</name>
    <dbReference type="NCBI Taxonomy" id="412755"/>
    <lineage>
        <taxon>unclassified sequences</taxon>
        <taxon>metagenomes</taxon>
        <taxon>ecological metagenomes</taxon>
    </lineage>
</organism>
<dbReference type="EMBL" id="LAZR01039189">
    <property type="protein sequence ID" value="KKL17613.1"/>
    <property type="molecule type" value="Genomic_DNA"/>
</dbReference>
<sequence>MIKTIDIAWLGGILEGEGYFTLKQGKYPQIGLDMTSEDIV</sequence>
<dbReference type="AlphaFoldDB" id="A0A0F9E0H4"/>
<protein>
    <recommendedName>
        <fullName evidence="2">Homing endonuclease LAGLIDADG domain-containing protein</fullName>
    </recommendedName>
</protein>